<reference evidence="3" key="2">
    <citation type="journal article" date="2019" name="Int. J. Syst. Evol. Microbiol.">
        <title>Tamlana carrageenivorans sp. nov., a carrageenan-degrading bacterium isolated from seawater.</title>
        <authorList>
            <person name="Jung J."/>
            <person name="Bae S.S."/>
            <person name="Chung D."/>
            <person name="Baek K."/>
        </authorList>
    </citation>
    <scope>NUCLEOTIDE SEQUENCE</scope>
    <source>
        <strain evidence="3">UJ94</strain>
    </source>
</reference>
<feature type="domain" description="ISXO2-like transposase" evidence="1">
    <location>
        <begin position="135"/>
        <end position="285"/>
    </location>
</feature>
<keyword evidence="5" id="KW-1185">Reference proteome</keyword>
<gene>
    <name evidence="2" type="ORF">C1A40_05865</name>
    <name evidence="3" type="ORF">C1A40_07385</name>
    <name evidence="4" type="ORF">C1A40_14290</name>
</gene>
<dbReference type="InterPro" id="IPR053164">
    <property type="entry name" value="IS1016-like_transposase"/>
</dbReference>
<dbReference type="RefSeq" id="WP_102995081.1">
    <property type="nucleotide sequence ID" value="NZ_CP025938.1"/>
</dbReference>
<evidence type="ECO:0000259" key="1">
    <source>
        <dbReference type="SMART" id="SM01126"/>
    </source>
</evidence>
<dbReference type="PANTHER" id="PTHR47163">
    <property type="entry name" value="DDE_TNP_IS1595 DOMAIN-CONTAINING PROTEIN"/>
    <property type="match status" value="1"/>
</dbReference>
<dbReference type="OrthoDB" id="9783459at2"/>
<name>A0A2I7SHD6_9FLAO</name>
<dbReference type="KEGG" id="taj:C1A40_14290"/>
<evidence type="ECO:0000313" key="3">
    <source>
        <dbReference type="EMBL" id="AUS05308.1"/>
    </source>
</evidence>
<dbReference type="KEGG" id="taj:C1A40_05865"/>
<dbReference type="EMBL" id="CP025938">
    <property type="protein sequence ID" value="AUS05022.1"/>
    <property type="molecule type" value="Genomic_DNA"/>
</dbReference>
<dbReference type="Proteomes" id="UP000236592">
    <property type="component" value="Chromosome"/>
</dbReference>
<dbReference type="Pfam" id="PF12760">
    <property type="entry name" value="Zn_ribbon_IS1595"/>
    <property type="match status" value="1"/>
</dbReference>
<dbReference type="EMBL" id="CP025938">
    <property type="protein sequence ID" value="AUS06534.1"/>
    <property type="molecule type" value="Genomic_DNA"/>
</dbReference>
<dbReference type="InterPro" id="IPR024442">
    <property type="entry name" value="Transposase_Zn_ribbon"/>
</dbReference>
<accession>A0A2I7SHD6</accession>
<sequence length="309" mass="35502">MAKNIYLREMEQESILSIVSRFGTQKACIEHLESIRWPNGPVCTHCGSMHIHNRKNSNRHLCRDCNSSFSVTVDTIMHASKLPLPKWFAAIFLIVNAKKRISSLQLARDINVNKNTAWYMQKRIREAMYSDSDDLLKGIVEVDESYVGGSMTNMRKSYKKELGIYPGGMEHKKPVLGMMQREGLVKVIVIDKADAKTIRPLLNKHIDTASEVVTDGFGAYRMLHKTHAKHVKLNHSKNIMSLGKYNTSRLDSFWTTIKRAIVGQYHRVSPEHLQSYLDEIAFKFNNREEDLFSLLITRIIQQEPRIAVT</sequence>
<protein>
    <recommendedName>
        <fullName evidence="1">ISXO2-like transposase domain-containing protein</fullName>
    </recommendedName>
</protein>
<dbReference type="Pfam" id="PF12762">
    <property type="entry name" value="DDE_Tnp_IS1595"/>
    <property type="match status" value="1"/>
</dbReference>
<proteinExistence type="predicted"/>
<dbReference type="SMART" id="SM01126">
    <property type="entry name" value="DDE_Tnp_IS1595"/>
    <property type="match status" value="1"/>
</dbReference>
<dbReference type="NCBIfam" id="NF033547">
    <property type="entry name" value="transpos_IS1595"/>
    <property type="match status" value="1"/>
</dbReference>
<dbReference type="EMBL" id="CP025938">
    <property type="protein sequence ID" value="AUS05308.1"/>
    <property type="molecule type" value="Genomic_DNA"/>
</dbReference>
<organism evidence="3 5">
    <name type="scientific">Pseudotamlana carrageenivorans</name>
    <dbReference type="NCBI Taxonomy" id="2069432"/>
    <lineage>
        <taxon>Bacteria</taxon>
        <taxon>Pseudomonadati</taxon>
        <taxon>Bacteroidota</taxon>
        <taxon>Flavobacteriia</taxon>
        <taxon>Flavobacteriales</taxon>
        <taxon>Flavobacteriaceae</taxon>
        <taxon>Pseudotamlana</taxon>
    </lineage>
</organism>
<dbReference type="PANTHER" id="PTHR47163:SF2">
    <property type="entry name" value="SI:DKEY-17M8.2"/>
    <property type="match status" value="1"/>
</dbReference>
<dbReference type="AlphaFoldDB" id="A0A2I7SHD6"/>
<evidence type="ECO:0000313" key="5">
    <source>
        <dbReference type="Proteomes" id="UP000236592"/>
    </source>
</evidence>
<reference evidence="5" key="1">
    <citation type="submission" date="2018-01" db="EMBL/GenBank/DDBJ databases">
        <title>Complete genome of Tamlana sp. UJ94.</title>
        <authorList>
            <person name="Jung J."/>
            <person name="Chung D."/>
            <person name="Bae S.S."/>
            <person name="Baek K."/>
        </authorList>
    </citation>
    <scope>NUCLEOTIDE SEQUENCE [LARGE SCALE GENOMIC DNA]</scope>
    <source>
        <strain evidence="5">UJ94</strain>
    </source>
</reference>
<dbReference type="InterPro" id="IPR024445">
    <property type="entry name" value="Tnp_ISXO2-like"/>
</dbReference>
<evidence type="ECO:0000313" key="4">
    <source>
        <dbReference type="EMBL" id="AUS06534.1"/>
    </source>
</evidence>
<dbReference type="KEGG" id="taj:C1A40_07385"/>
<evidence type="ECO:0000313" key="2">
    <source>
        <dbReference type="EMBL" id="AUS05022.1"/>
    </source>
</evidence>